<dbReference type="NCBIfam" id="TIGR02046">
    <property type="entry name" value="sdhC_b558_fam"/>
    <property type="match status" value="1"/>
</dbReference>
<organism evidence="2 3">
    <name type="scientific">Actinokineospora terrae</name>
    <dbReference type="NCBI Taxonomy" id="155974"/>
    <lineage>
        <taxon>Bacteria</taxon>
        <taxon>Bacillati</taxon>
        <taxon>Actinomycetota</taxon>
        <taxon>Actinomycetes</taxon>
        <taxon>Pseudonocardiales</taxon>
        <taxon>Pseudonocardiaceae</taxon>
        <taxon>Actinokineospora</taxon>
    </lineage>
</organism>
<sequence>MALTLQRGSLGRQGFPRRLWSSTVGKKAVMAVTGGILLAYVVAHMVGNLTIFLGDIDGYGVFLRRLLAPVLGHGGFVWVIRVVLLLAVVLHMTAAIQLARRAARARPVGYARRPRVQGGYAARTMRWGGVIIALFVVYHLLDLTAGVLNPHGVEGQIHANVIADFQHWYVVAAYTLAVVALGLHLRHGMWSALRSLGRAPGASSVMALVVSVGITVGFLSVPYAVLFGIVR</sequence>
<feature type="transmembrane region" description="Helical" evidence="1">
    <location>
        <begin position="205"/>
        <end position="230"/>
    </location>
</feature>
<keyword evidence="3" id="KW-1185">Reference proteome</keyword>
<proteinExistence type="predicted"/>
<accession>A0A1H9QHA1</accession>
<feature type="transmembrane region" description="Helical" evidence="1">
    <location>
        <begin position="28"/>
        <end position="56"/>
    </location>
</feature>
<reference evidence="3" key="1">
    <citation type="submission" date="2016-10" db="EMBL/GenBank/DDBJ databases">
        <authorList>
            <person name="Varghese N."/>
            <person name="Submissions S."/>
        </authorList>
    </citation>
    <scope>NUCLEOTIDE SEQUENCE [LARGE SCALE GENOMIC DNA]</scope>
    <source>
        <strain evidence="3">DSM 44260</strain>
    </source>
</reference>
<dbReference type="GO" id="GO:0016020">
    <property type="term" value="C:membrane"/>
    <property type="evidence" value="ECO:0007669"/>
    <property type="project" value="InterPro"/>
</dbReference>
<keyword evidence="1" id="KW-1133">Transmembrane helix</keyword>
<dbReference type="EMBL" id="FOGI01000004">
    <property type="protein sequence ID" value="SER59822.1"/>
    <property type="molecule type" value="Genomic_DNA"/>
</dbReference>
<dbReference type="Gene3D" id="1.20.1300.10">
    <property type="entry name" value="Fumarate reductase/succinate dehydrogenase, transmembrane subunit"/>
    <property type="match status" value="1"/>
</dbReference>
<dbReference type="STRING" id="155974.SAMN04487818_104268"/>
<gene>
    <name evidence="2" type="ORF">SAMN04487818_104268</name>
</gene>
<feature type="transmembrane region" description="Helical" evidence="1">
    <location>
        <begin position="167"/>
        <end position="185"/>
    </location>
</feature>
<name>A0A1H9QHA1_9PSEU</name>
<dbReference type="InterPro" id="IPR011138">
    <property type="entry name" value="Cytochrome_b-558"/>
</dbReference>
<evidence type="ECO:0000256" key="1">
    <source>
        <dbReference type="SAM" id="Phobius"/>
    </source>
</evidence>
<dbReference type="SUPFAM" id="SSF81343">
    <property type="entry name" value="Fumarate reductase respiratory complex transmembrane subunits"/>
    <property type="match status" value="1"/>
</dbReference>
<evidence type="ECO:0000313" key="2">
    <source>
        <dbReference type="EMBL" id="SER59822.1"/>
    </source>
</evidence>
<keyword evidence="1" id="KW-0812">Transmembrane</keyword>
<protein>
    <submittedName>
        <fullName evidence="2">Succinate dehydrogenase / fumarate reductase cytochrome b subunit</fullName>
    </submittedName>
</protein>
<dbReference type="AlphaFoldDB" id="A0A1H9QHA1"/>
<keyword evidence="1" id="KW-0472">Membrane</keyword>
<dbReference type="CDD" id="cd03498">
    <property type="entry name" value="SQR_TypeB_2_TM"/>
    <property type="match status" value="1"/>
</dbReference>
<dbReference type="RefSeq" id="WP_092776713.1">
    <property type="nucleotide sequence ID" value="NZ_FOGI01000004.1"/>
</dbReference>
<feature type="transmembrane region" description="Helical" evidence="1">
    <location>
        <begin position="120"/>
        <end position="141"/>
    </location>
</feature>
<dbReference type="InterPro" id="IPR034804">
    <property type="entry name" value="SQR/QFR_C/D"/>
</dbReference>
<feature type="transmembrane region" description="Helical" evidence="1">
    <location>
        <begin position="76"/>
        <end position="99"/>
    </location>
</feature>
<evidence type="ECO:0000313" key="3">
    <source>
        <dbReference type="Proteomes" id="UP000199051"/>
    </source>
</evidence>
<dbReference type="Proteomes" id="UP000199051">
    <property type="component" value="Unassembled WGS sequence"/>
</dbReference>